<dbReference type="RefSeq" id="WP_184642339.1">
    <property type="nucleotide sequence ID" value="NZ_JACIFZ010000013.1"/>
</dbReference>
<sequence length="82" mass="8345">MNKFAIGQFVSKAKRLAVPGAIGAALGSLMAPVHAAAIDVTDITAGIAEYSGTASPITKIGMAILLVVLTIAAIAWVRRALK</sequence>
<organism evidence="3 4">
    <name type="scientific">Variovorax guangxiensis</name>
    <dbReference type="NCBI Taxonomy" id="1775474"/>
    <lineage>
        <taxon>Bacteria</taxon>
        <taxon>Pseudomonadati</taxon>
        <taxon>Pseudomonadota</taxon>
        <taxon>Betaproteobacteria</taxon>
        <taxon>Burkholderiales</taxon>
        <taxon>Comamonadaceae</taxon>
        <taxon>Variovorax</taxon>
    </lineage>
</organism>
<feature type="chain" id="PRO_5032285977" evidence="2">
    <location>
        <begin position="36"/>
        <end position="82"/>
    </location>
</feature>
<keyword evidence="1" id="KW-1133">Transmembrane helix</keyword>
<evidence type="ECO:0000256" key="1">
    <source>
        <dbReference type="SAM" id="Phobius"/>
    </source>
</evidence>
<gene>
    <name evidence="3" type="ORF">GGD71_006419</name>
</gene>
<feature type="signal peptide" evidence="2">
    <location>
        <begin position="1"/>
        <end position="35"/>
    </location>
</feature>
<dbReference type="InterPro" id="IPR008020">
    <property type="entry name" value="G8P"/>
</dbReference>
<dbReference type="GO" id="GO:0016787">
    <property type="term" value="F:hydrolase activity"/>
    <property type="evidence" value="ECO:0007669"/>
    <property type="project" value="UniProtKB-KW"/>
</dbReference>
<dbReference type="Proteomes" id="UP000524450">
    <property type="component" value="Unassembled WGS sequence"/>
</dbReference>
<name>A0A840FSK9_9BURK</name>
<keyword evidence="1" id="KW-0472">Membrane</keyword>
<dbReference type="Pfam" id="PF05356">
    <property type="entry name" value="Phage_Coat_B"/>
    <property type="match status" value="1"/>
</dbReference>
<protein>
    <submittedName>
        <fullName evidence="3">Putative effector of murein hydrolase LrgA (UPF0299 family)</fullName>
    </submittedName>
</protein>
<keyword evidence="1" id="KW-0812">Transmembrane</keyword>
<evidence type="ECO:0000313" key="3">
    <source>
        <dbReference type="EMBL" id="MBB4225606.1"/>
    </source>
</evidence>
<feature type="transmembrane region" description="Helical" evidence="1">
    <location>
        <begin position="59"/>
        <end position="77"/>
    </location>
</feature>
<keyword evidence="3" id="KW-0378">Hydrolase</keyword>
<evidence type="ECO:0000256" key="2">
    <source>
        <dbReference type="SAM" id="SignalP"/>
    </source>
</evidence>
<keyword evidence="2" id="KW-0732">Signal</keyword>
<dbReference type="EMBL" id="JACIFZ010000013">
    <property type="protein sequence ID" value="MBB4225606.1"/>
    <property type="molecule type" value="Genomic_DNA"/>
</dbReference>
<dbReference type="SUPFAM" id="SSF57987">
    <property type="entry name" value="Inovirus (filamentous phage) major coat protein"/>
    <property type="match status" value="1"/>
</dbReference>
<comment type="caution">
    <text evidence="3">The sequence shown here is derived from an EMBL/GenBank/DDBJ whole genome shotgun (WGS) entry which is preliminary data.</text>
</comment>
<accession>A0A840FSK9</accession>
<dbReference type="AlphaFoldDB" id="A0A840FSK9"/>
<reference evidence="3 4" key="1">
    <citation type="submission" date="2020-08" db="EMBL/GenBank/DDBJ databases">
        <title>Genomic Encyclopedia of Type Strains, Phase IV (KMG-V): Genome sequencing to study the core and pangenomes of soil and plant-associated prokaryotes.</title>
        <authorList>
            <person name="Whitman W."/>
        </authorList>
    </citation>
    <scope>NUCLEOTIDE SEQUENCE [LARGE SCALE GENOMIC DNA]</scope>
    <source>
        <strain evidence="3 4">34/80</strain>
    </source>
</reference>
<proteinExistence type="predicted"/>
<evidence type="ECO:0000313" key="4">
    <source>
        <dbReference type="Proteomes" id="UP000524450"/>
    </source>
</evidence>